<gene>
    <name evidence="2" type="ORF">OJF2_50650</name>
</gene>
<name>A0A5B9W8Y4_9BACT</name>
<sequence length="64" mass="7323">MNPIAPQQLQQMAMQEGNRKLALAMSVLSVVMVGTMVFRELKHCVQEQIREHDRNCEHSGGRCR</sequence>
<dbReference type="AlphaFoldDB" id="A0A5B9W8Y4"/>
<accession>A0A5B9W8Y4</accession>
<proteinExistence type="predicted"/>
<protein>
    <submittedName>
        <fullName evidence="2">Uncharacterized protein</fullName>
    </submittedName>
</protein>
<evidence type="ECO:0000313" key="2">
    <source>
        <dbReference type="EMBL" id="QEH36481.1"/>
    </source>
</evidence>
<keyword evidence="1" id="KW-0812">Transmembrane</keyword>
<dbReference type="Proteomes" id="UP000324233">
    <property type="component" value="Chromosome"/>
</dbReference>
<dbReference type="KEGG" id="agv:OJF2_50650"/>
<reference evidence="2 3" key="1">
    <citation type="submission" date="2019-08" db="EMBL/GenBank/DDBJ databases">
        <title>Deep-cultivation of Planctomycetes and their phenomic and genomic characterization uncovers novel biology.</title>
        <authorList>
            <person name="Wiegand S."/>
            <person name="Jogler M."/>
            <person name="Boedeker C."/>
            <person name="Pinto D."/>
            <person name="Vollmers J."/>
            <person name="Rivas-Marin E."/>
            <person name="Kohn T."/>
            <person name="Peeters S.H."/>
            <person name="Heuer A."/>
            <person name="Rast P."/>
            <person name="Oberbeckmann S."/>
            <person name="Bunk B."/>
            <person name="Jeske O."/>
            <person name="Meyerdierks A."/>
            <person name="Storesund J.E."/>
            <person name="Kallscheuer N."/>
            <person name="Luecker S."/>
            <person name="Lage O.M."/>
            <person name="Pohl T."/>
            <person name="Merkel B.J."/>
            <person name="Hornburger P."/>
            <person name="Mueller R.-W."/>
            <person name="Bruemmer F."/>
            <person name="Labrenz M."/>
            <person name="Spormann A.M."/>
            <person name="Op den Camp H."/>
            <person name="Overmann J."/>
            <person name="Amann R."/>
            <person name="Jetten M.S.M."/>
            <person name="Mascher T."/>
            <person name="Medema M.H."/>
            <person name="Devos D.P."/>
            <person name="Kaster A.-K."/>
            <person name="Ovreas L."/>
            <person name="Rohde M."/>
            <person name="Galperin M.Y."/>
            <person name="Jogler C."/>
        </authorList>
    </citation>
    <scope>NUCLEOTIDE SEQUENCE [LARGE SCALE GENOMIC DNA]</scope>
    <source>
        <strain evidence="2 3">OJF2</strain>
    </source>
</reference>
<keyword evidence="1" id="KW-1133">Transmembrane helix</keyword>
<evidence type="ECO:0000313" key="3">
    <source>
        <dbReference type="Proteomes" id="UP000324233"/>
    </source>
</evidence>
<keyword evidence="1" id="KW-0472">Membrane</keyword>
<evidence type="ECO:0000256" key="1">
    <source>
        <dbReference type="SAM" id="Phobius"/>
    </source>
</evidence>
<dbReference type="EMBL" id="CP042997">
    <property type="protein sequence ID" value="QEH36481.1"/>
    <property type="molecule type" value="Genomic_DNA"/>
</dbReference>
<organism evidence="2 3">
    <name type="scientific">Aquisphaera giovannonii</name>
    <dbReference type="NCBI Taxonomy" id="406548"/>
    <lineage>
        <taxon>Bacteria</taxon>
        <taxon>Pseudomonadati</taxon>
        <taxon>Planctomycetota</taxon>
        <taxon>Planctomycetia</taxon>
        <taxon>Isosphaerales</taxon>
        <taxon>Isosphaeraceae</taxon>
        <taxon>Aquisphaera</taxon>
    </lineage>
</organism>
<feature type="transmembrane region" description="Helical" evidence="1">
    <location>
        <begin position="21"/>
        <end position="38"/>
    </location>
</feature>
<keyword evidence="3" id="KW-1185">Reference proteome</keyword>